<dbReference type="AlphaFoldDB" id="L1J746"/>
<evidence type="ECO:0000313" key="4">
    <source>
        <dbReference type="Proteomes" id="UP000011087"/>
    </source>
</evidence>
<dbReference type="GO" id="GO:0004672">
    <property type="term" value="F:protein kinase activity"/>
    <property type="evidence" value="ECO:0007669"/>
    <property type="project" value="InterPro"/>
</dbReference>
<dbReference type="Proteomes" id="UP000011087">
    <property type="component" value="Unassembled WGS sequence"/>
</dbReference>
<dbReference type="Gene3D" id="1.10.510.10">
    <property type="entry name" value="Transferase(Phosphotransferase) domain 1"/>
    <property type="match status" value="1"/>
</dbReference>
<dbReference type="STRING" id="905079.L1J746"/>
<dbReference type="GO" id="GO:0007165">
    <property type="term" value="P:signal transduction"/>
    <property type="evidence" value="ECO:0007669"/>
    <property type="project" value="TreeGrafter"/>
</dbReference>
<dbReference type="RefSeq" id="XP_005831147.1">
    <property type="nucleotide sequence ID" value="XM_005831090.1"/>
</dbReference>
<protein>
    <recommendedName>
        <fullName evidence="1">Protein kinase domain-containing protein</fullName>
    </recommendedName>
</protein>
<dbReference type="EnsemblProtists" id="EKX44167">
    <property type="protein sequence ID" value="EKX44167"/>
    <property type="gene ID" value="GUITHDRAFT_72461"/>
</dbReference>
<dbReference type="GO" id="GO:0005524">
    <property type="term" value="F:ATP binding"/>
    <property type="evidence" value="ECO:0007669"/>
    <property type="project" value="InterPro"/>
</dbReference>
<gene>
    <name evidence="2" type="ORF">GUITHDRAFT_72461</name>
</gene>
<dbReference type="PaxDb" id="55529-EKX44167"/>
<dbReference type="EMBL" id="JH993006">
    <property type="protein sequence ID" value="EKX44167.1"/>
    <property type="molecule type" value="Genomic_DNA"/>
</dbReference>
<reference evidence="3" key="3">
    <citation type="submission" date="2015-06" db="UniProtKB">
        <authorList>
            <consortium name="EnsemblProtists"/>
        </authorList>
    </citation>
    <scope>IDENTIFICATION</scope>
</reference>
<dbReference type="GeneID" id="17300852"/>
<dbReference type="InterPro" id="IPR001245">
    <property type="entry name" value="Ser-Thr/Tyr_kinase_cat_dom"/>
</dbReference>
<reference evidence="4" key="2">
    <citation type="submission" date="2012-11" db="EMBL/GenBank/DDBJ databases">
        <authorList>
            <person name="Kuo A."/>
            <person name="Curtis B.A."/>
            <person name="Tanifuji G."/>
            <person name="Burki F."/>
            <person name="Gruber A."/>
            <person name="Irimia M."/>
            <person name="Maruyama S."/>
            <person name="Arias M.C."/>
            <person name="Ball S.G."/>
            <person name="Gile G.H."/>
            <person name="Hirakawa Y."/>
            <person name="Hopkins J.F."/>
            <person name="Rensing S.A."/>
            <person name="Schmutz J."/>
            <person name="Symeonidi A."/>
            <person name="Elias M."/>
            <person name="Eveleigh R.J."/>
            <person name="Herman E.K."/>
            <person name="Klute M.J."/>
            <person name="Nakayama T."/>
            <person name="Obornik M."/>
            <person name="Reyes-Prieto A."/>
            <person name="Armbrust E.V."/>
            <person name="Aves S.J."/>
            <person name="Beiko R.G."/>
            <person name="Coutinho P."/>
            <person name="Dacks J.B."/>
            <person name="Durnford D.G."/>
            <person name="Fast N.M."/>
            <person name="Green B.R."/>
            <person name="Grisdale C."/>
            <person name="Hempe F."/>
            <person name="Henrissat B."/>
            <person name="Hoppner M.P."/>
            <person name="Ishida K.-I."/>
            <person name="Kim E."/>
            <person name="Koreny L."/>
            <person name="Kroth P.G."/>
            <person name="Liu Y."/>
            <person name="Malik S.-B."/>
            <person name="Maier U.G."/>
            <person name="McRose D."/>
            <person name="Mock T."/>
            <person name="Neilson J.A."/>
            <person name="Onodera N.T."/>
            <person name="Poole A.M."/>
            <person name="Pritham E.J."/>
            <person name="Richards T.A."/>
            <person name="Rocap G."/>
            <person name="Roy S.W."/>
            <person name="Sarai C."/>
            <person name="Schaack S."/>
            <person name="Shirato S."/>
            <person name="Slamovits C.H."/>
            <person name="Spencer D.F."/>
            <person name="Suzuki S."/>
            <person name="Worden A.Z."/>
            <person name="Zauner S."/>
            <person name="Barry K."/>
            <person name="Bell C."/>
            <person name="Bharti A.K."/>
            <person name="Crow J.A."/>
            <person name="Grimwood J."/>
            <person name="Kramer R."/>
            <person name="Lindquist E."/>
            <person name="Lucas S."/>
            <person name="Salamov A."/>
            <person name="McFadden G.I."/>
            <person name="Lane C.E."/>
            <person name="Keeling P.J."/>
            <person name="Gray M.W."/>
            <person name="Grigoriev I.V."/>
            <person name="Archibald J.M."/>
        </authorList>
    </citation>
    <scope>NUCLEOTIDE SEQUENCE</scope>
    <source>
        <strain evidence="4">CCMP2712</strain>
    </source>
</reference>
<dbReference type="KEGG" id="gtt:GUITHDRAFT_72461"/>
<dbReference type="PANTHER" id="PTHR23257">
    <property type="entry name" value="SERINE-THREONINE PROTEIN KINASE"/>
    <property type="match status" value="1"/>
</dbReference>
<evidence type="ECO:0000313" key="3">
    <source>
        <dbReference type="EnsemblProtists" id="EKX44167"/>
    </source>
</evidence>
<proteinExistence type="predicted"/>
<organism evidence="2">
    <name type="scientific">Guillardia theta (strain CCMP2712)</name>
    <name type="common">Cryptophyte</name>
    <dbReference type="NCBI Taxonomy" id="905079"/>
    <lineage>
        <taxon>Eukaryota</taxon>
        <taxon>Cryptophyceae</taxon>
        <taxon>Pyrenomonadales</taxon>
        <taxon>Geminigeraceae</taxon>
        <taxon>Guillardia</taxon>
    </lineage>
</organism>
<dbReference type="SUPFAM" id="SSF56112">
    <property type="entry name" value="Protein kinase-like (PK-like)"/>
    <property type="match status" value="1"/>
</dbReference>
<evidence type="ECO:0000259" key="1">
    <source>
        <dbReference type="PROSITE" id="PS50011"/>
    </source>
</evidence>
<dbReference type="OrthoDB" id="4062651at2759"/>
<evidence type="ECO:0000313" key="2">
    <source>
        <dbReference type="EMBL" id="EKX44167.1"/>
    </source>
</evidence>
<keyword evidence="4" id="KW-1185">Reference proteome</keyword>
<name>L1J746_GUITC</name>
<dbReference type="PROSITE" id="PS50011">
    <property type="entry name" value="PROTEIN_KINASE_DOM"/>
    <property type="match status" value="1"/>
</dbReference>
<sequence length="177" mass="20186">MAVASGMEYLHDRGIFHGLLNSKNVAIIFDEGKNPSGTWNLCRVAVTDYGLPFLRRNFELMPDVQARHAAWLPPEVLLGDEAKMEGDSWSYGIILWELLTGFVPWPGKARDDLTALARKGQLILPLSLQDNYEQPPGYCEVMNDCMRRETQDRPSMRRVLERFRDLSRSWGGDYLPG</sequence>
<dbReference type="GO" id="GO:0005737">
    <property type="term" value="C:cytoplasm"/>
    <property type="evidence" value="ECO:0007669"/>
    <property type="project" value="TreeGrafter"/>
</dbReference>
<dbReference type="InterPro" id="IPR011009">
    <property type="entry name" value="Kinase-like_dom_sf"/>
</dbReference>
<accession>L1J746</accession>
<dbReference type="HOGENOM" id="CLU_000288_7_35_1"/>
<dbReference type="eggNOG" id="KOG0192">
    <property type="taxonomic scope" value="Eukaryota"/>
</dbReference>
<dbReference type="Pfam" id="PF07714">
    <property type="entry name" value="PK_Tyr_Ser-Thr"/>
    <property type="match status" value="1"/>
</dbReference>
<dbReference type="InterPro" id="IPR000719">
    <property type="entry name" value="Prot_kinase_dom"/>
</dbReference>
<reference evidence="2 4" key="1">
    <citation type="journal article" date="2012" name="Nature">
        <title>Algal genomes reveal evolutionary mosaicism and the fate of nucleomorphs.</title>
        <authorList>
            <consortium name="DOE Joint Genome Institute"/>
            <person name="Curtis B.A."/>
            <person name="Tanifuji G."/>
            <person name="Burki F."/>
            <person name="Gruber A."/>
            <person name="Irimia M."/>
            <person name="Maruyama S."/>
            <person name="Arias M.C."/>
            <person name="Ball S.G."/>
            <person name="Gile G.H."/>
            <person name="Hirakawa Y."/>
            <person name="Hopkins J.F."/>
            <person name="Kuo A."/>
            <person name="Rensing S.A."/>
            <person name="Schmutz J."/>
            <person name="Symeonidi A."/>
            <person name="Elias M."/>
            <person name="Eveleigh R.J."/>
            <person name="Herman E.K."/>
            <person name="Klute M.J."/>
            <person name="Nakayama T."/>
            <person name="Obornik M."/>
            <person name="Reyes-Prieto A."/>
            <person name="Armbrust E.V."/>
            <person name="Aves S.J."/>
            <person name="Beiko R.G."/>
            <person name="Coutinho P."/>
            <person name="Dacks J.B."/>
            <person name="Durnford D.G."/>
            <person name="Fast N.M."/>
            <person name="Green B.R."/>
            <person name="Grisdale C.J."/>
            <person name="Hempel F."/>
            <person name="Henrissat B."/>
            <person name="Hoppner M.P."/>
            <person name="Ishida K."/>
            <person name="Kim E."/>
            <person name="Koreny L."/>
            <person name="Kroth P.G."/>
            <person name="Liu Y."/>
            <person name="Malik S.B."/>
            <person name="Maier U.G."/>
            <person name="McRose D."/>
            <person name="Mock T."/>
            <person name="Neilson J.A."/>
            <person name="Onodera N.T."/>
            <person name="Poole A.M."/>
            <person name="Pritham E.J."/>
            <person name="Richards T.A."/>
            <person name="Rocap G."/>
            <person name="Roy S.W."/>
            <person name="Sarai C."/>
            <person name="Schaack S."/>
            <person name="Shirato S."/>
            <person name="Slamovits C.H."/>
            <person name="Spencer D.F."/>
            <person name="Suzuki S."/>
            <person name="Worden A.Z."/>
            <person name="Zauner S."/>
            <person name="Barry K."/>
            <person name="Bell C."/>
            <person name="Bharti A.K."/>
            <person name="Crow J.A."/>
            <person name="Grimwood J."/>
            <person name="Kramer R."/>
            <person name="Lindquist E."/>
            <person name="Lucas S."/>
            <person name="Salamov A."/>
            <person name="McFadden G.I."/>
            <person name="Lane C.E."/>
            <person name="Keeling P.J."/>
            <person name="Gray M.W."/>
            <person name="Grigoriev I.V."/>
            <person name="Archibald J.M."/>
        </authorList>
    </citation>
    <scope>NUCLEOTIDE SEQUENCE</scope>
    <source>
        <strain evidence="2 4">CCMP2712</strain>
    </source>
</reference>
<dbReference type="InterPro" id="IPR050167">
    <property type="entry name" value="Ser_Thr_protein_kinase"/>
</dbReference>
<feature type="domain" description="Protein kinase" evidence="1">
    <location>
        <begin position="1"/>
        <end position="175"/>
    </location>
</feature>